<dbReference type="SMART" id="SM00257">
    <property type="entry name" value="LysM"/>
    <property type="match status" value="1"/>
</dbReference>
<dbReference type="Pfam" id="PF01476">
    <property type="entry name" value="LysM"/>
    <property type="match status" value="1"/>
</dbReference>
<gene>
    <name evidence="2" type="ORF">C7443_102418</name>
</gene>
<reference evidence="2 3" key="1">
    <citation type="submission" date="2018-05" db="EMBL/GenBank/DDBJ databases">
        <title>Genomic Encyclopedia of Type Strains, Phase IV (KMG-IV): sequencing the most valuable type-strain genomes for metagenomic binning, comparative biology and taxonomic classification.</title>
        <authorList>
            <person name="Goeker M."/>
        </authorList>
    </citation>
    <scope>NUCLEOTIDE SEQUENCE [LARGE SCALE GENOMIC DNA]</scope>
    <source>
        <strain evidence="2 3">DSM 23606</strain>
    </source>
</reference>
<dbReference type="Gene3D" id="3.10.350.10">
    <property type="entry name" value="LysM domain"/>
    <property type="match status" value="1"/>
</dbReference>
<evidence type="ECO:0000259" key="1">
    <source>
        <dbReference type="PROSITE" id="PS51782"/>
    </source>
</evidence>
<dbReference type="InterPro" id="IPR036779">
    <property type="entry name" value="LysM_dom_sf"/>
</dbReference>
<dbReference type="SUPFAM" id="SSF54106">
    <property type="entry name" value="LysM domain"/>
    <property type="match status" value="1"/>
</dbReference>
<proteinExistence type="predicted"/>
<evidence type="ECO:0000313" key="3">
    <source>
        <dbReference type="Proteomes" id="UP000246569"/>
    </source>
</evidence>
<dbReference type="AlphaFoldDB" id="A0A317MYR2"/>
<protein>
    <submittedName>
        <fullName evidence="2">LysM domain-containing protein</fullName>
    </submittedName>
</protein>
<dbReference type="CDD" id="cd00118">
    <property type="entry name" value="LysM"/>
    <property type="match status" value="1"/>
</dbReference>
<dbReference type="InterPro" id="IPR018392">
    <property type="entry name" value="LysM"/>
</dbReference>
<sequence>MRYVVAPGDSLWLIARKHYGDGAKWRLIAEDNLLANPNALLVGQVLQLRDEMQGSNRQREPERFISTAAVSSEVSRQARIPLVSYVFVLADEINPLSRKLVRRVLVNPQMAAAAGQQLGRPLAVFPNPERFGFQPTDAASRLPAGRHALGMKPSPFLSTSSKPLGATRFTGEPFWIDVNKAIDAGATLHETEEIVSDLERIAQKTQSVDARKRIQTISELVRSDREALVRGNVPPGAVKGAAAMGATRVLQGVQIVGFAMTAVNLAHATEKSIDQGSIKPIAAESIRQAGGWAAAWAGMKLGAAGGALLGIETGPGAVVSAAIGGLVGGTAGYFGFDWIADHLDEN</sequence>
<organism evidence="2 3">
    <name type="scientific">Plasticicumulans acidivorans</name>
    <dbReference type="NCBI Taxonomy" id="886464"/>
    <lineage>
        <taxon>Bacteria</taxon>
        <taxon>Pseudomonadati</taxon>
        <taxon>Pseudomonadota</taxon>
        <taxon>Gammaproteobacteria</taxon>
        <taxon>Candidatus Competibacteraceae</taxon>
        <taxon>Plasticicumulans</taxon>
    </lineage>
</organism>
<dbReference type="EMBL" id="QGTJ01000002">
    <property type="protein sequence ID" value="PWV64765.1"/>
    <property type="molecule type" value="Genomic_DNA"/>
</dbReference>
<accession>A0A317MYR2</accession>
<name>A0A317MYR2_9GAMM</name>
<dbReference type="Proteomes" id="UP000246569">
    <property type="component" value="Unassembled WGS sequence"/>
</dbReference>
<comment type="caution">
    <text evidence="2">The sequence shown here is derived from an EMBL/GenBank/DDBJ whole genome shotgun (WGS) entry which is preliminary data.</text>
</comment>
<dbReference type="RefSeq" id="WP_110017395.1">
    <property type="nucleotide sequence ID" value="NZ_QGTJ01000002.1"/>
</dbReference>
<feature type="domain" description="LysM" evidence="1">
    <location>
        <begin position="1"/>
        <end position="48"/>
    </location>
</feature>
<dbReference type="OrthoDB" id="5916208at2"/>
<evidence type="ECO:0000313" key="2">
    <source>
        <dbReference type="EMBL" id="PWV64765.1"/>
    </source>
</evidence>
<dbReference type="PROSITE" id="PS51782">
    <property type="entry name" value="LYSM"/>
    <property type="match status" value="1"/>
</dbReference>
<keyword evidence="3" id="KW-1185">Reference proteome</keyword>